<dbReference type="PROSITE" id="PS50090">
    <property type="entry name" value="MYB_LIKE"/>
    <property type="match status" value="2"/>
</dbReference>
<feature type="domain" description="HTH myb-type" evidence="7">
    <location>
        <begin position="828"/>
        <end position="884"/>
    </location>
</feature>
<evidence type="ECO:0000259" key="7">
    <source>
        <dbReference type="PROSITE" id="PS51294"/>
    </source>
</evidence>
<dbReference type="FunFam" id="1.10.10.60:FF:000001">
    <property type="entry name" value="MYB-related transcription factor"/>
    <property type="match status" value="1"/>
</dbReference>
<keyword evidence="5" id="KW-0812">Transmembrane</keyword>
<dbReference type="Gene3D" id="1.10.10.60">
    <property type="entry name" value="Homeodomain-like"/>
    <property type="match status" value="2"/>
</dbReference>
<feature type="domain" description="Myb-like" evidence="6">
    <location>
        <begin position="828"/>
        <end position="880"/>
    </location>
</feature>
<dbReference type="GO" id="GO:0005634">
    <property type="term" value="C:nucleus"/>
    <property type="evidence" value="ECO:0007669"/>
    <property type="project" value="UniProtKB-SubCell"/>
</dbReference>
<dbReference type="EMBL" id="CM017325">
    <property type="protein sequence ID" value="KAE8055875.1"/>
    <property type="molecule type" value="Genomic_DNA"/>
</dbReference>
<evidence type="ECO:0000256" key="2">
    <source>
        <dbReference type="ARBA" id="ARBA00022737"/>
    </source>
</evidence>
<feature type="transmembrane region" description="Helical" evidence="5">
    <location>
        <begin position="770"/>
        <end position="795"/>
    </location>
</feature>
<organism evidence="8 9">
    <name type="scientific">Carpinus fangiana</name>
    <dbReference type="NCBI Taxonomy" id="176857"/>
    <lineage>
        <taxon>Eukaryota</taxon>
        <taxon>Viridiplantae</taxon>
        <taxon>Streptophyta</taxon>
        <taxon>Embryophyta</taxon>
        <taxon>Tracheophyta</taxon>
        <taxon>Spermatophyta</taxon>
        <taxon>Magnoliopsida</taxon>
        <taxon>eudicotyledons</taxon>
        <taxon>Gunneridae</taxon>
        <taxon>Pentapetalae</taxon>
        <taxon>rosids</taxon>
        <taxon>fabids</taxon>
        <taxon>Fagales</taxon>
        <taxon>Betulaceae</taxon>
        <taxon>Carpinus</taxon>
    </lineage>
</organism>
<name>A0A5N6R6X9_9ROSI</name>
<accession>A0A5N6R6X9</accession>
<keyword evidence="3" id="KW-0238">DNA-binding</keyword>
<evidence type="ECO:0000259" key="6">
    <source>
        <dbReference type="PROSITE" id="PS50090"/>
    </source>
</evidence>
<evidence type="ECO:0000313" key="9">
    <source>
        <dbReference type="Proteomes" id="UP000327013"/>
    </source>
</evidence>
<dbReference type="GO" id="GO:0003677">
    <property type="term" value="F:DNA binding"/>
    <property type="evidence" value="ECO:0007669"/>
    <property type="project" value="UniProtKB-KW"/>
</dbReference>
<dbReference type="PROSITE" id="PS51294">
    <property type="entry name" value="HTH_MYB"/>
    <property type="match status" value="2"/>
</dbReference>
<keyword evidence="2" id="KW-0677">Repeat</keyword>
<dbReference type="OrthoDB" id="10251508at2759"/>
<feature type="domain" description="HTH myb-type" evidence="7">
    <location>
        <begin position="885"/>
        <end position="935"/>
    </location>
</feature>
<keyword evidence="9" id="KW-1185">Reference proteome</keyword>
<keyword evidence="5" id="KW-0472">Membrane</keyword>
<keyword evidence="4" id="KW-0539">Nucleus</keyword>
<evidence type="ECO:0000256" key="3">
    <source>
        <dbReference type="ARBA" id="ARBA00023125"/>
    </source>
</evidence>
<dbReference type="PANTHER" id="PTHR31801">
    <property type="entry name" value="ALTERED INHERITANCE OF MITOCHONDRIA PROTEIN 24, MITOCHONDRIAL"/>
    <property type="match status" value="1"/>
</dbReference>
<dbReference type="InterPro" id="IPR017930">
    <property type="entry name" value="Myb_dom"/>
</dbReference>
<dbReference type="Proteomes" id="UP000327013">
    <property type="component" value="Chromosome 5"/>
</dbReference>
<dbReference type="InterPro" id="IPR009057">
    <property type="entry name" value="Homeodomain-like_sf"/>
</dbReference>
<protein>
    <submittedName>
        <fullName evidence="8">Uncharacterized protein</fullName>
    </submittedName>
</protein>
<sequence>MLPHSYTFDSQSKSQDLADDILAASSPSQIASACASIESFLLSHSPDQSRHFFSLAFPTLICKLFFGVPDATSSSSKPRPSNGWIDTVLSSNDPDSANAIFSLLSPSGVLLHSISAVDCLSLVKYVFPLERLPEWARFAISSGKDAPALSDLCPLFKAKLKEDPIKPSSHQLQLHVFEYYLFWFAYYPVCKANSENSDSVSTKRARKFRLDNWTSSIPGFSNPKRGSDQRIECNLYVRLLYTYLRAFVPIYDFNALQPYRSSLLQYSSGHDGSLRMRAEFVVNAFMHFWLVDNDFSPFPVCSMKSFGVSFPPRSVSGETPPPASGLGEVVKLFVKYLNLSSVDGTEDRGGESCGTPRRMVSNSGSLDAAKSRDALVPVRPAGSWNVWIQRPLYRFILRTFLFCPVGTSIKNASEVFDVWIRYIEPWTISWDDFSELDTIVDCSRKMKDDSGCRGCGYGYSPAWQGYVLSNYLYYSSLVMHFIGLAHKFLHTDVEIVVRMVSKVMSILTSSKELTDLIKNVDTVFHSKQAGSGKSMLNSLYRFVPAIREQLQDWEDGLCESDADGSFLHENWNKDLRLFSDGEDGGRQLLQLFILRAEFELQAISGDNLADNLKCIDSLKAQVSCLFGGDTVRKLSFSPEAQQRSQSCYDIFKPRRVGNHTISEIKYKGDWMKRPISDDEVAWLAKLLVKFSAWLNESLGLNQAECSQDERAWSYVELSGDMGNVCGSTETVKVVLCAIGSWLLISGVAVVRLMRKHGLRVNLRVLASKKIVMFLLLSAIFSVLKKALGLLCLYTVDSPVLMHNEPRQLLHHLSSSPHPTPSSPNPISKKVMNKGAWTAEEDQKLSQYIEIHGAKRWKTIALKAGLNRCGKSCRLRWLNYLRPNIKRGNISDAEEDLILRLHKLLGNRWSLIAGRLPGRTDNEIKNYWNSHLSKKINQKEKTREPSSAHEIMPQKTDIEDVKVSGTSEGNFDVNEFFDFTVEGSYGLDWVNKFLELDEDSWLTKKGEHCVI</sequence>
<dbReference type="SMART" id="SM00717">
    <property type="entry name" value="SANT"/>
    <property type="match status" value="2"/>
</dbReference>
<dbReference type="Pfam" id="PF14724">
    <property type="entry name" value="mit_SMPDase"/>
    <property type="match status" value="1"/>
</dbReference>
<reference evidence="8 9" key="1">
    <citation type="submission" date="2019-06" db="EMBL/GenBank/DDBJ databases">
        <title>A chromosomal-level reference genome of Carpinus fangiana (Coryloideae, Betulaceae).</title>
        <authorList>
            <person name="Yang X."/>
            <person name="Wang Z."/>
            <person name="Zhang L."/>
            <person name="Hao G."/>
            <person name="Liu J."/>
            <person name="Yang Y."/>
        </authorList>
    </citation>
    <scope>NUCLEOTIDE SEQUENCE [LARGE SCALE GENOMIC DNA]</scope>
    <source>
        <strain evidence="8">Cfa_2016G</strain>
        <tissue evidence="8">Leaf</tissue>
    </source>
</reference>
<feature type="transmembrane region" description="Helical" evidence="5">
    <location>
        <begin position="731"/>
        <end position="750"/>
    </location>
</feature>
<feature type="domain" description="Myb-like" evidence="6">
    <location>
        <begin position="881"/>
        <end position="931"/>
    </location>
</feature>
<dbReference type="InterPro" id="IPR024129">
    <property type="entry name" value="Sphingomy_SMPD4"/>
</dbReference>
<comment type="subcellular location">
    <subcellularLocation>
        <location evidence="1">Nucleus</location>
    </subcellularLocation>
</comment>
<proteinExistence type="predicted"/>
<evidence type="ECO:0000256" key="4">
    <source>
        <dbReference type="ARBA" id="ARBA00023242"/>
    </source>
</evidence>
<dbReference type="AlphaFoldDB" id="A0A5N6R6X9"/>
<evidence type="ECO:0000313" key="8">
    <source>
        <dbReference type="EMBL" id="KAE8055875.1"/>
    </source>
</evidence>
<dbReference type="InterPro" id="IPR001005">
    <property type="entry name" value="SANT/Myb"/>
</dbReference>
<dbReference type="Pfam" id="PF00249">
    <property type="entry name" value="Myb_DNA-binding"/>
    <property type="match status" value="2"/>
</dbReference>
<keyword evidence="5" id="KW-1133">Transmembrane helix</keyword>
<dbReference type="CDD" id="cd00167">
    <property type="entry name" value="SANT"/>
    <property type="match status" value="2"/>
</dbReference>
<gene>
    <name evidence="8" type="ORF">FH972_012688</name>
</gene>
<evidence type="ECO:0000256" key="5">
    <source>
        <dbReference type="SAM" id="Phobius"/>
    </source>
</evidence>
<dbReference type="GO" id="GO:0050290">
    <property type="term" value="F:sphingomyelin phosphodiesterase D activity"/>
    <property type="evidence" value="ECO:0007669"/>
    <property type="project" value="InterPro"/>
</dbReference>
<dbReference type="SUPFAM" id="SSF46689">
    <property type="entry name" value="Homeodomain-like"/>
    <property type="match status" value="1"/>
</dbReference>
<evidence type="ECO:0000256" key="1">
    <source>
        <dbReference type="ARBA" id="ARBA00004123"/>
    </source>
</evidence>
<dbReference type="PANTHER" id="PTHR31801:SF1">
    <property type="entry name" value="SPHINGOMYELIN PHOSPHODIESTERASE"/>
    <property type="match status" value="1"/>
</dbReference>